<gene>
    <name evidence="1" type="ORF">VNE69_10082</name>
</gene>
<dbReference type="KEGG" id="vnx:VNE69_10082"/>
<organism evidence="1 2">
    <name type="scientific">Vairimorpha necatrix</name>
    <dbReference type="NCBI Taxonomy" id="6039"/>
    <lineage>
        <taxon>Eukaryota</taxon>
        <taxon>Fungi</taxon>
        <taxon>Fungi incertae sedis</taxon>
        <taxon>Microsporidia</taxon>
        <taxon>Nosematidae</taxon>
        <taxon>Vairimorpha</taxon>
    </lineage>
</organism>
<sequence>MQFIYFFLKDFDAKALNVNMIVKFIKKNSEHVLIKDIDENIIPHYLISQTNVNNVIEKIVISRNYKLKINKEVLDKIVERLFDNEESVGVKREAILFLAKYRTCNIKDNEMIYSLLIEVFEWGTITDYVDFSIKTSFNEKNFEKNNIREFSKEIKVLLLKDVWNQIRID</sequence>
<dbReference type="RefSeq" id="XP_065330876.1">
    <property type="nucleotide sequence ID" value="XM_065474804.1"/>
</dbReference>
<evidence type="ECO:0000313" key="2">
    <source>
        <dbReference type="Proteomes" id="UP001334084"/>
    </source>
</evidence>
<name>A0AAX4JG10_9MICR</name>
<accession>A0AAX4JG10</accession>
<dbReference type="GeneID" id="90542564"/>
<proteinExistence type="predicted"/>
<dbReference type="Proteomes" id="UP001334084">
    <property type="component" value="Chromosome 10"/>
</dbReference>
<dbReference type="EMBL" id="CP142735">
    <property type="protein sequence ID" value="WUR04731.1"/>
    <property type="molecule type" value="Genomic_DNA"/>
</dbReference>
<evidence type="ECO:0000313" key="1">
    <source>
        <dbReference type="EMBL" id="WUR04731.1"/>
    </source>
</evidence>
<keyword evidence="2" id="KW-1185">Reference proteome</keyword>
<reference evidence="1" key="1">
    <citation type="journal article" date="2024" name="BMC Genomics">
        <title>Functional annotation of a divergent genome using sequence and structure-based similarity.</title>
        <authorList>
            <person name="Svedberg D."/>
            <person name="Winiger R.R."/>
            <person name="Berg A."/>
            <person name="Sharma H."/>
            <person name="Tellgren-Roth C."/>
            <person name="Debrunner-Vossbrinck B.A."/>
            <person name="Vossbrinck C.R."/>
            <person name="Barandun J."/>
        </authorList>
    </citation>
    <scope>NUCLEOTIDE SEQUENCE</scope>
    <source>
        <strain evidence="1">Illinois isolate</strain>
    </source>
</reference>
<protein>
    <submittedName>
        <fullName evidence="1">Uncharacterized protein</fullName>
    </submittedName>
</protein>
<dbReference type="AlphaFoldDB" id="A0AAX4JG10"/>